<keyword evidence="4 5" id="KW-0456">Lyase</keyword>
<comment type="cofactor">
    <cofactor evidence="1 5 7">
        <name>pyridoxal 5'-phosphate</name>
        <dbReference type="ChEBI" id="CHEBI:597326"/>
    </cofactor>
</comment>
<reference evidence="10 11" key="1">
    <citation type="journal article" date="2013" name="Genome Announc.">
        <title>Complete Genome Sequence of a Chinese Strain of 'Candidatus Liberibacter asiaticus'.</title>
        <authorList>
            <person name="Lin H."/>
            <person name="Han C.S."/>
            <person name="Liu B."/>
            <person name="Lou B."/>
            <person name="Bai X."/>
            <person name="Deng C."/>
            <person name="Civerolo E.L."/>
            <person name="Gupta G."/>
        </authorList>
    </citation>
    <scope>NUCLEOTIDE SEQUENCE [LARGE SCALE GENOMIC DNA]</scope>
    <source>
        <strain evidence="11">gxpsy</strain>
    </source>
</reference>
<evidence type="ECO:0000313" key="11">
    <source>
        <dbReference type="Proteomes" id="UP000011820"/>
    </source>
</evidence>
<protein>
    <recommendedName>
        <fullName evidence="5 6">Diaminopimelate decarboxylase</fullName>
        <shortName evidence="5">DAP decarboxylase</shortName>
        <shortName evidence="5">DAPDC</shortName>
        <ecNumber evidence="5 6">4.1.1.20</ecNumber>
    </recommendedName>
</protein>
<dbReference type="InterPro" id="IPR009006">
    <property type="entry name" value="Ala_racemase/Decarboxylase_C"/>
</dbReference>
<keyword evidence="3 5" id="KW-0663">Pyridoxal phosphate</keyword>
<evidence type="ECO:0000256" key="2">
    <source>
        <dbReference type="ARBA" id="ARBA00022793"/>
    </source>
</evidence>
<dbReference type="Gene3D" id="3.20.20.10">
    <property type="entry name" value="Alanine racemase"/>
    <property type="match status" value="1"/>
</dbReference>
<dbReference type="EMBL" id="CP004005">
    <property type="protein sequence ID" value="AGH16608.1"/>
    <property type="molecule type" value="Genomic_DNA"/>
</dbReference>
<dbReference type="InterPro" id="IPR029066">
    <property type="entry name" value="PLP-binding_barrel"/>
</dbReference>
<dbReference type="Pfam" id="PF02784">
    <property type="entry name" value="Orn_Arg_deC_N"/>
    <property type="match status" value="1"/>
</dbReference>
<evidence type="ECO:0000256" key="1">
    <source>
        <dbReference type="ARBA" id="ARBA00001933"/>
    </source>
</evidence>
<feature type="binding site" evidence="5">
    <location>
        <position position="313"/>
    </location>
    <ligand>
        <name>substrate</name>
    </ligand>
</feature>
<dbReference type="InterPro" id="IPR000183">
    <property type="entry name" value="Orn/DAP/Arg_de-COase"/>
</dbReference>
<dbReference type="CDD" id="cd06828">
    <property type="entry name" value="PLPDE_III_DapDC"/>
    <property type="match status" value="1"/>
</dbReference>
<comment type="similarity">
    <text evidence="5">Belongs to the Orn/Lys/Arg decarboxylase class-II family. LysA subfamily.</text>
</comment>
<organism evidence="10 11">
    <name type="scientific">Candidatus Liberibacter asiaticus str. gxpsy</name>
    <dbReference type="NCBI Taxonomy" id="1174529"/>
    <lineage>
        <taxon>Bacteria</taxon>
        <taxon>Pseudomonadati</taxon>
        <taxon>Pseudomonadota</taxon>
        <taxon>Alphaproteobacteria</taxon>
        <taxon>Hyphomicrobiales</taxon>
        <taxon>Rhizobiaceae</taxon>
        <taxon>Liberibacter</taxon>
    </lineage>
</organism>
<dbReference type="PANTHER" id="PTHR43727">
    <property type="entry name" value="DIAMINOPIMELATE DECARBOXYLASE"/>
    <property type="match status" value="1"/>
</dbReference>
<evidence type="ECO:0000256" key="3">
    <source>
        <dbReference type="ARBA" id="ARBA00022898"/>
    </source>
</evidence>
<feature type="binding site" evidence="5">
    <location>
        <position position="317"/>
    </location>
    <ligand>
        <name>substrate</name>
    </ligand>
</feature>
<feature type="modified residue" description="N6-(pyridoxal phosphate)lysine" evidence="5">
    <location>
        <position position="60"/>
    </location>
</feature>
<dbReference type="PRINTS" id="PR01181">
    <property type="entry name" value="DAPDCRBXLASE"/>
</dbReference>
<sequence length="431" mass="47738">MSAFKYFEGSLHAENVSLEKLAHVVQTPFYCYSTTAIEKNYLTFSNAFDGMDTMVCYALKANSNQAVIKTLAHLGSGLDIVSEGELRRALAAPVPAERIVFSGVGKTIDEIDLALQSGIYCFNVESESELKTLNQRAVSLGKKAPIAFRVNPDINANTHKKISTGKKEDKFGIPIHQIHSLYAYASTLPGVKISGVDMHIGSQIDQIESFHKAFKLLRDLTQQLRSNGHNIQHIDVGGGLGIAYHSDHRPPSSSDYASLIHQYFGNLQCKIILEPGRFLVADVGILVTKVISIKKSADKTFVILDVAMNDFMRPTLYDAYHEINYIVNPAGDRLHIHADIVGPICETGDFIALNRKIALPRPGDLLYIEKTGAYGAVQSGTYNSRLLIPEIMVNGSQFHIIRPRMTFQELIELDSIPAWLQKTPKQSSENY</sequence>
<evidence type="ECO:0000256" key="4">
    <source>
        <dbReference type="ARBA" id="ARBA00023239"/>
    </source>
</evidence>
<dbReference type="NCBIfam" id="TIGR01048">
    <property type="entry name" value="lysA"/>
    <property type="match status" value="1"/>
</dbReference>
<gene>
    <name evidence="5" type="primary">lysA</name>
    <name evidence="10" type="ORF">WSI_01190</name>
</gene>
<accession>A0ABN4B557</accession>
<dbReference type="SUPFAM" id="SSF51419">
    <property type="entry name" value="PLP-binding barrel"/>
    <property type="match status" value="1"/>
</dbReference>
<dbReference type="InterPro" id="IPR022653">
    <property type="entry name" value="De-COase2_pyr-phos_BS"/>
</dbReference>
<keyword evidence="5 7" id="KW-0457">Lysine biosynthesis</keyword>
<dbReference type="Proteomes" id="UP000011820">
    <property type="component" value="Chromosome"/>
</dbReference>
<dbReference type="Pfam" id="PF00278">
    <property type="entry name" value="Orn_DAP_Arg_deC"/>
    <property type="match status" value="1"/>
</dbReference>
<feature type="binding site" evidence="5">
    <location>
        <begin position="274"/>
        <end position="277"/>
    </location>
    <ligand>
        <name>pyridoxal 5'-phosphate</name>
        <dbReference type="ChEBI" id="CHEBI:597326"/>
    </ligand>
</feature>
<evidence type="ECO:0000259" key="9">
    <source>
        <dbReference type="Pfam" id="PF02784"/>
    </source>
</evidence>
<feature type="binding site" evidence="5">
    <location>
        <position position="277"/>
    </location>
    <ligand>
        <name>substrate</name>
    </ligand>
</feature>
<comment type="pathway">
    <text evidence="5 7">Amino-acid biosynthesis; L-lysine biosynthesis via DAP pathway; L-lysine from DL-2,6-diaminopimelate: step 1/1.</text>
</comment>
<evidence type="ECO:0000256" key="6">
    <source>
        <dbReference type="NCBIfam" id="TIGR01048"/>
    </source>
</evidence>
<keyword evidence="2 5" id="KW-0210">Decarboxylase</keyword>
<dbReference type="SUPFAM" id="SSF50621">
    <property type="entry name" value="Alanine racemase C-terminal domain-like"/>
    <property type="match status" value="1"/>
</dbReference>
<proteinExistence type="inferred from homology"/>
<evidence type="ECO:0000259" key="8">
    <source>
        <dbReference type="Pfam" id="PF00278"/>
    </source>
</evidence>
<dbReference type="InterPro" id="IPR022644">
    <property type="entry name" value="De-COase2_N"/>
</dbReference>
<feature type="domain" description="Orn/DAP/Arg decarboxylase 2 N-terminal" evidence="9">
    <location>
        <begin position="36"/>
        <end position="281"/>
    </location>
</feature>
<dbReference type="PROSITE" id="PS00878">
    <property type="entry name" value="ODR_DC_2_1"/>
    <property type="match status" value="1"/>
</dbReference>
<comment type="function">
    <text evidence="5">Specifically catalyzes the decarboxylation of meso-diaminopimelate (meso-DAP) to L-lysine.</text>
</comment>
<dbReference type="RefSeq" id="WP_012778590.1">
    <property type="nucleotide sequence ID" value="NC_020549.1"/>
</dbReference>
<feature type="binding site" evidence="5">
    <location>
        <position position="346"/>
    </location>
    <ligand>
        <name>substrate</name>
    </ligand>
</feature>
<comment type="subunit">
    <text evidence="5">Homodimer.</text>
</comment>
<dbReference type="HAMAP" id="MF_02120">
    <property type="entry name" value="LysA"/>
    <property type="match status" value="1"/>
</dbReference>
<dbReference type="PROSITE" id="PS00879">
    <property type="entry name" value="ODR_DC_2_2"/>
    <property type="match status" value="1"/>
</dbReference>
<name>A0ABN4B557_LIBAS</name>
<dbReference type="InterPro" id="IPR022657">
    <property type="entry name" value="De-COase2_CS"/>
</dbReference>
<dbReference type="GeneID" id="93076610"/>
<feature type="domain" description="Orn/DAP/Arg decarboxylase 2 C-terminal" evidence="8">
    <location>
        <begin position="30"/>
        <end position="372"/>
    </location>
</feature>
<comment type="catalytic activity">
    <reaction evidence="5 7">
        <text>meso-2,6-diaminopimelate + H(+) = L-lysine + CO2</text>
        <dbReference type="Rhea" id="RHEA:15101"/>
        <dbReference type="ChEBI" id="CHEBI:15378"/>
        <dbReference type="ChEBI" id="CHEBI:16526"/>
        <dbReference type="ChEBI" id="CHEBI:32551"/>
        <dbReference type="ChEBI" id="CHEBI:57791"/>
        <dbReference type="EC" id="4.1.1.20"/>
    </reaction>
</comment>
<evidence type="ECO:0000256" key="5">
    <source>
        <dbReference type="HAMAP-Rule" id="MF_02120"/>
    </source>
</evidence>
<dbReference type="PANTHER" id="PTHR43727:SF2">
    <property type="entry name" value="GROUP IV DECARBOXYLASE"/>
    <property type="match status" value="1"/>
</dbReference>
<evidence type="ECO:0000313" key="10">
    <source>
        <dbReference type="EMBL" id="AGH16608.1"/>
    </source>
</evidence>
<keyword evidence="5" id="KW-0028">Amino-acid biosynthesis</keyword>
<dbReference type="InterPro" id="IPR002986">
    <property type="entry name" value="DAP_deCOOHase_LysA"/>
</dbReference>
<evidence type="ECO:0000256" key="7">
    <source>
        <dbReference type="RuleBase" id="RU003738"/>
    </source>
</evidence>
<dbReference type="InterPro" id="IPR022643">
    <property type="entry name" value="De-COase2_C"/>
</dbReference>
<dbReference type="PRINTS" id="PR01179">
    <property type="entry name" value="ODADCRBXLASE"/>
</dbReference>
<dbReference type="Gene3D" id="2.40.37.10">
    <property type="entry name" value="Lyase, Ornithine Decarboxylase, Chain A, domain 1"/>
    <property type="match status" value="1"/>
</dbReference>
<dbReference type="EC" id="4.1.1.20" evidence="5 6"/>
<keyword evidence="11" id="KW-1185">Reference proteome</keyword>
<feature type="binding site" evidence="5">
    <location>
        <position position="239"/>
    </location>
    <ligand>
        <name>pyridoxal 5'-phosphate</name>
        <dbReference type="ChEBI" id="CHEBI:597326"/>
    </ligand>
</feature>
<feature type="binding site" evidence="5">
    <location>
        <position position="374"/>
    </location>
    <ligand>
        <name>pyridoxal 5'-phosphate</name>
        <dbReference type="ChEBI" id="CHEBI:597326"/>
    </ligand>
</feature>
<feature type="binding site" evidence="5">
    <location>
        <position position="374"/>
    </location>
    <ligand>
        <name>substrate</name>
    </ligand>
</feature>